<dbReference type="VEuPathDB" id="FungiDB:LELG_00289"/>
<dbReference type="PANTHER" id="PTHR18034">
    <property type="entry name" value="CELL CYCLE CONTROL PROTEIN CWF22-RELATED"/>
    <property type="match status" value="1"/>
</dbReference>
<dbReference type="InParanoid" id="A5DSF3"/>
<dbReference type="Proteomes" id="UP000001996">
    <property type="component" value="Unassembled WGS sequence"/>
</dbReference>
<sequence length="1145" mass="128933">MSRAGRISLPSQIIEQIEAKNANGEYNTKEDSRFDSVQTTTNGRKRKAPKAVSRKDKRKEERLKKKQKQYNNHTRKTIPVSNGKGTSILKPSKKDNDSKDSDEEADKEADEEDEDPLEQLRKIKAAKSAEGAKNAKALKASHATKRQEVENVHDPLEQLRKIKAAKIKKIEDDPLEQLRILKEMKNGKRVSTSNDIKIVKESELNDDEISEGEFDVDDLLEEDQDLDLDLDLEDENFAEEEEEEEEDPLEQLRKLKEAKGKSGKSKSDEIRIVKEDDLLDEDDDISDDLGGENDSLETTTTKQPRLQRQKTKNSSSSSSESEGEFEGFSDSDVKKDQVKRKNKKSILKSSLGFKITQPEIVSNLGGDKIDDDLTYYAKKLGLKNGKNSKLIKEDDDDMIGGILDGLDLDFDDPESSDEDKYEDDSQSPGRPNLPSESSLQPPPRPPATALDDDLDYYAKKLGISKRDKLPKSEFDDGLEDLLEGLEFDSGSRDDNNDMNNNVDNDDVSDFDDSDASNATFSSDDNDDFERERENPYLPPSANDGDLDENETMTENSGDTQRYIPPALRRRMAMEAASSSSETLVEEATIKRLVKGSLNKLSEANITSIINEINALYMTHPRQILNEVIVSIVLESIIQQGRLLESFVYLHAALVVALYKLQGVEFGAFFIQKLIESFKSHHTNQDSKEASNLISLLSSVFLLHLVSSKLIYDIVRLLISNLNERNADLLLRLVQNSGNQMRSESPSSLKQIITLLNEKYASLPSSSRNTRVQFLVETISSLKNNKLKILNEANYQQIVRLRKVLSAIGGKSGGNDAIQVSLEDIESIDTRGKWWLVGSAWKGHESETNDQSGLGLVNESVVKDVLDASEPNWMELAKSQRMNTAIRRAIFISIVSATDFMDARTKLDKLALKKAQERDIPKVLVHCTTMETAYNPYYALLANNLCESHSFRKTFQFILWDVVKGLDRQDDRSGGNYNNGDDDDGENEDINFMDLNEVDEETRLKKVLNLGRFFGYLIAENAIPLHSLKTVNFLSSSSNSIIFVEALLVKFLDVVGKKSKKKNASANFGSLNDKNDLDLLFDDKLLVERVVKAKDETTLLRGLQYFLQERVKNSGMVTTKKQEMRISWGVDAMFDVIDELLKNVEV</sequence>
<evidence type="ECO:0000259" key="5">
    <source>
        <dbReference type="PROSITE" id="PS51366"/>
    </source>
</evidence>
<comment type="similarity">
    <text evidence="2">Belongs to the CWC22 family.</text>
</comment>
<comment type="subcellular location">
    <subcellularLocation>
        <location evidence="1">Nucleus</location>
        <location evidence="1">Nucleolus</location>
    </subcellularLocation>
</comment>
<feature type="compositionally biased region" description="Acidic residues" evidence="4">
    <location>
        <begin position="277"/>
        <end position="295"/>
    </location>
</feature>
<feature type="region of interest" description="Disordered" evidence="4">
    <location>
        <begin position="402"/>
        <end position="453"/>
    </location>
</feature>
<evidence type="ECO:0000256" key="2">
    <source>
        <dbReference type="ARBA" id="ARBA00006856"/>
    </source>
</evidence>
<feature type="compositionally biased region" description="Basic and acidic residues" evidence="4">
    <location>
        <begin position="145"/>
        <end position="156"/>
    </location>
</feature>
<dbReference type="PROSITE" id="PS51366">
    <property type="entry name" value="MI"/>
    <property type="match status" value="1"/>
</dbReference>
<dbReference type="FunCoup" id="A5DSF3">
    <property type="interactions" value="626"/>
</dbReference>
<feature type="compositionally biased region" description="Acidic residues" evidence="4">
    <location>
        <begin position="100"/>
        <end position="117"/>
    </location>
</feature>
<dbReference type="Pfam" id="PF02847">
    <property type="entry name" value="MA3"/>
    <property type="match status" value="1"/>
</dbReference>
<evidence type="ECO:0000256" key="4">
    <source>
        <dbReference type="SAM" id="MobiDB-lite"/>
    </source>
</evidence>
<gene>
    <name evidence="6" type="ORF">LELG_00289</name>
</gene>
<feature type="domain" description="MI" evidence="5">
    <location>
        <begin position="884"/>
        <end position="1032"/>
    </location>
</feature>
<evidence type="ECO:0000256" key="1">
    <source>
        <dbReference type="ARBA" id="ARBA00004604"/>
    </source>
</evidence>
<proteinExistence type="inferred from homology"/>
<dbReference type="KEGG" id="lel:PVL30_000282"/>
<evidence type="ECO:0000313" key="7">
    <source>
        <dbReference type="Proteomes" id="UP000001996"/>
    </source>
</evidence>
<feature type="region of interest" description="Disordered" evidence="4">
    <location>
        <begin position="186"/>
        <end position="344"/>
    </location>
</feature>
<dbReference type="SUPFAM" id="SSF48371">
    <property type="entry name" value="ARM repeat"/>
    <property type="match status" value="1"/>
</dbReference>
<dbReference type="Gene3D" id="1.25.40.180">
    <property type="match status" value="1"/>
</dbReference>
<dbReference type="GO" id="GO:0005730">
    <property type="term" value="C:nucleolus"/>
    <property type="evidence" value="ECO:0007669"/>
    <property type="project" value="UniProtKB-SubCell"/>
</dbReference>
<dbReference type="InterPro" id="IPR003891">
    <property type="entry name" value="Initiation_fac_eIF4g_MI"/>
</dbReference>
<name>A5DSF3_LODEL</name>
<dbReference type="Pfam" id="PF02854">
    <property type="entry name" value="MIF4G"/>
    <property type="match status" value="1"/>
</dbReference>
<dbReference type="HOGENOM" id="CLU_006786_2_0_1"/>
<feature type="compositionally biased region" description="Basic residues" evidence="4">
    <location>
        <begin position="64"/>
        <end position="76"/>
    </location>
</feature>
<feature type="compositionally biased region" description="Basic and acidic residues" evidence="4">
    <location>
        <begin position="250"/>
        <end position="276"/>
    </location>
</feature>
<dbReference type="GO" id="GO:0042274">
    <property type="term" value="P:ribosomal small subunit biogenesis"/>
    <property type="evidence" value="ECO:0007669"/>
    <property type="project" value="TreeGrafter"/>
</dbReference>
<feature type="compositionally biased region" description="Acidic residues" evidence="4">
    <location>
        <begin position="406"/>
        <end position="425"/>
    </location>
</feature>
<dbReference type="GeneID" id="5234916"/>
<dbReference type="AlphaFoldDB" id="A5DSF3"/>
<dbReference type="EMBL" id="CH981524">
    <property type="protein sequence ID" value="EDK42111.1"/>
    <property type="molecule type" value="Genomic_DNA"/>
</dbReference>
<evidence type="ECO:0000313" key="6">
    <source>
        <dbReference type="EMBL" id="EDK42111.1"/>
    </source>
</evidence>
<feature type="compositionally biased region" description="Acidic residues" evidence="4">
    <location>
        <begin position="204"/>
        <end position="249"/>
    </location>
</feature>
<keyword evidence="3" id="KW-0539">Nucleus</keyword>
<dbReference type="OMA" id="YIEPFEE"/>
<dbReference type="InterPro" id="IPR016024">
    <property type="entry name" value="ARM-type_fold"/>
</dbReference>
<evidence type="ECO:0000256" key="3">
    <source>
        <dbReference type="ARBA" id="ARBA00023242"/>
    </source>
</evidence>
<feature type="compositionally biased region" description="Acidic residues" evidence="4">
    <location>
        <begin position="503"/>
        <end position="514"/>
    </location>
</feature>
<feature type="region of interest" description="Disordered" evidence="4">
    <location>
        <begin position="24"/>
        <end position="156"/>
    </location>
</feature>
<dbReference type="SMART" id="SM00544">
    <property type="entry name" value="MA3"/>
    <property type="match status" value="1"/>
</dbReference>
<dbReference type="SMART" id="SM00543">
    <property type="entry name" value="MIF4G"/>
    <property type="match status" value="1"/>
</dbReference>
<dbReference type="InterPro" id="IPR003890">
    <property type="entry name" value="MIF4G-like_typ-3"/>
</dbReference>
<organism evidence="6 7">
    <name type="scientific">Lodderomyces elongisporus (strain ATCC 11503 / CBS 2605 / JCM 1781 / NBRC 1676 / NRRL YB-4239)</name>
    <name type="common">Yeast</name>
    <name type="synonym">Saccharomyces elongisporus</name>
    <dbReference type="NCBI Taxonomy" id="379508"/>
    <lineage>
        <taxon>Eukaryota</taxon>
        <taxon>Fungi</taxon>
        <taxon>Dikarya</taxon>
        <taxon>Ascomycota</taxon>
        <taxon>Saccharomycotina</taxon>
        <taxon>Pichiomycetes</taxon>
        <taxon>Debaryomycetaceae</taxon>
        <taxon>Candida/Lodderomyces clade</taxon>
        <taxon>Lodderomyces</taxon>
    </lineage>
</organism>
<dbReference type="eggNOG" id="KOG2141">
    <property type="taxonomic scope" value="Eukaryota"/>
</dbReference>
<feature type="region of interest" description="Disordered" evidence="4">
    <location>
        <begin position="486"/>
        <end position="560"/>
    </location>
</feature>
<reference evidence="6 7" key="1">
    <citation type="journal article" date="2009" name="Nature">
        <title>Evolution of pathogenicity and sexual reproduction in eight Candida genomes.</title>
        <authorList>
            <person name="Butler G."/>
            <person name="Rasmussen M.D."/>
            <person name="Lin M.F."/>
            <person name="Santos M.A."/>
            <person name="Sakthikumar S."/>
            <person name="Munro C.A."/>
            <person name="Rheinbay E."/>
            <person name="Grabherr M."/>
            <person name="Forche A."/>
            <person name="Reedy J.L."/>
            <person name="Agrafioti I."/>
            <person name="Arnaud M.B."/>
            <person name="Bates S."/>
            <person name="Brown A.J."/>
            <person name="Brunke S."/>
            <person name="Costanzo M.C."/>
            <person name="Fitzpatrick D.A."/>
            <person name="de Groot P.W."/>
            <person name="Harris D."/>
            <person name="Hoyer L.L."/>
            <person name="Hube B."/>
            <person name="Klis F.M."/>
            <person name="Kodira C."/>
            <person name="Lennard N."/>
            <person name="Logue M.E."/>
            <person name="Martin R."/>
            <person name="Neiman A.M."/>
            <person name="Nikolaou E."/>
            <person name="Quail M.A."/>
            <person name="Quinn J."/>
            <person name="Santos M.C."/>
            <person name="Schmitzberger F.F."/>
            <person name="Sherlock G."/>
            <person name="Shah P."/>
            <person name="Silverstein K.A."/>
            <person name="Skrzypek M.S."/>
            <person name="Soll D."/>
            <person name="Staggs R."/>
            <person name="Stansfield I."/>
            <person name="Stumpf M.P."/>
            <person name="Sudbery P.E."/>
            <person name="Srikantha T."/>
            <person name="Zeng Q."/>
            <person name="Berman J."/>
            <person name="Berriman M."/>
            <person name="Heitman J."/>
            <person name="Gow N.A."/>
            <person name="Lorenz M.C."/>
            <person name="Birren B.W."/>
            <person name="Kellis M."/>
            <person name="Cuomo C.A."/>
        </authorList>
    </citation>
    <scope>NUCLEOTIDE SEQUENCE [LARGE SCALE GENOMIC DNA]</scope>
    <source>
        <strain evidence="7">ATCC 11503 / BCRC 21390 / CBS 2605 / JCM 1781 / NBRC 1676 / NRRL YB-4239</strain>
    </source>
</reference>
<accession>A5DSF3</accession>
<dbReference type="GO" id="GO:0003723">
    <property type="term" value="F:RNA binding"/>
    <property type="evidence" value="ECO:0007669"/>
    <property type="project" value="InterPro"/>
</dbReference>
<protein>
    <recommendedName>
        <fullName evidence="5">MI domain-containing protein</fullName>
    </recommendedName>
</protein>
<dbReference type="STRING" id="379508.A5DSF3"/>
<dbReference type="PANTHER" id="PTHR18034:SF4">
    <property type="entry name" value="NUCLEOLAR MIF4G DOMAIN-CONTAINING PROTEIN 1"/>
    <property type="match status" value="1"/>
</dbReference>
<dbReference type="InterPro" id="IPR050781">
    <property type="entry name" value="CWC22_splicing_factor"/>
</dbReference>
<dbReference type="OrthoDB" id="361797at2759"/>
<keyword evidence="7" id="KW-1185">Reference proteome</keyword>